<evidence type="ECO:0000256" key="1">
    <source>
        <dbReference type="SAM" id="Phobius"/>
    </source>
</evidence>
<dbReference type="InterPro" id="IPR016024">
    <property type="entry name" value="ARM-type_fold"/>
</dbReference>
<gene>
    <name evidence="2" type="ORF">C1280_29330</name>
</gene>
<feature type="transmembrane region" description="Helical" evidence="1">
    <location>
        <begin position="16"/>
        <end position="35"/>
    </location>
</feature>
<dbReference type="EMBL" id="CP025958">
    <property type="protein sequence ID" value="AWM40684.1"/>
    <property type="molecule type" value="Genomic_DNA"/>
</dbReference>
<dbReference type="SUPFAM" id="SSF48371">
    <property type="entry name" value="ARM repeat"/>
    <property type="match status" value="1"/>
</dbReference>
<keyword evidence="1" id="KW-0472">Membrane</keyword>
<feature type="transmembrane region" description="Helical" evidence="1">
    <location>
        <begin position="41"/>
        <end position="59"/>
    </location>
</feature>
<dbReference type="AlphaFoldDB" id="A0A2Z3HFU7"/>
<dbReference type="KEGG" id="gog:C1280_29330"/>
<feature type="transmembrane region" description="Helical" evidence="1">
    <location>
        <begin position="94"/>
        <end position="114"/>
    </location>
</feature>
<evidence type="ECO:0008006" key="4">
    <source>
        <dbReference type="Google" id="ProtNLM"/>
    </source>
</evidence>
<evidence type="ECO:0000313" key="2">
    <source>
        <dbReference type="EMBL" id="AWM40684.1"/>
    </source>
</evidence>
<name>A0A2Z3HFU7_9BACT</name>
<dbReference type="InterPro" id="IPR011989">
    <property type="entry name" value="ARM-like"/>
</dbReference>
<proteinExistence type="predicted"/>
<keyword evidence="1" id="KW-1133">Transmembrane helix</keyword>
<dbReference type="Gene3D" id="1.25.10.10">
    <property type="entry name" value="Leucine-rich Repeat Variant"/>
    <property type="match status" value="1"/>
</dbReference>
<evidence type="ECO:0000313" key="3">
    <source>
        <dbReference type="Proteomes" id="UP000245802"/>
    </source>
</evidence>
<keyword evidence="1" id="KW-0812">Transmembrane</keyword>
<keyword evidence="3" id="KW-1185">Reference proteome</keyword>
<protein>
    <recommendedName>
        <fullName evidence="4">HEAT repeat domain-containing protein</fullName>
    </recommendedName>
</protein>
<dbReference type="Proteomes" id="UP000245802">
    <property type="component" value="Chromosome"/>
</dbReference>
<reference evidence="2 3" key="1">
    <citation type="submission" date="2018-01" db="EMBL/GenBank/DDBJ databases">
        <title>G. obscuriglobus.</title>
        <authorList>
            <person name="Franke J."/>
            <person name="Blomberg W."/>
            <person name="Selmecki A."/>
        </authorList>
    </citation>
    <scope>NUCLEOTIDE SEQUENCE [LARGE SCALE GENOMIC DNA]</scope>
    <source>
        <strain evidence="2 3">DSM 5831</strain>
    </source>
</reference>
<accession>A0A2Z3HFU7</accession>
<organism evidence="2 3">
    <name type="scientific">Gemmata obscuriglobus</name>
    <dbReference type="NCBI Taxonomy" id="114"/>
    <lineage>
        <taxon>Bacteria</taxon>
        <taxon>Pseudomonadati</taxon>
        <taxon>Planctomycetota</taxon>
        <taxon>Planctomycetia</taxon>
        <taxon>Gemmatales</taxon>
        <taxon>Gemmataceae</taxon>
        <taxon>Gemmata</taxon>
    </lineage>
</organism>
<sequence length="339" mass="36985">MKPRAAPRRDLRPSTALWMLLTGLGVAFFLAALFTGPANRWVVLGAGALQITLGYAWIVRLTAMRSAVRGRLCAVPVITPYYLFQQKYAKLRPLRFVLTGAALVALSLIVPAVADLTQPLAPKAEPRPTPLDPSTQPVLAQLRTYRERSDYGGLVRTLGLLAKSDTIHSVDARDRAEIAVELEGLCKHEDRTVRLGAMAALVSWDTTPNNAKARQVCLDAIRSQSEEERYRALCLLSHWKDAETARAAQSLIGRPNRQTNQAKQALEEIGGPHAEAAGLVLLKRADDLTVRLIAIDILLKVGGPTAVNELEQFAQATDDIGARNSALSAVNQIRGRKRP</sequence>
<dbReference type="RefSeq" id="WP_010052640.1">
    <property type="nucleotide sequence ID" value="NZ_CP025958.1"/>
</dbReference>